<reference evidence="2 3" key="1">
    <citation type="submission" date="2019-10" db="EMBL/GenBank/DDBJ databases">
        <authorList>
            <person name="Palmer J.M."/>
        </authorList>
    </citation>
    <scope>NUCLEOTIDE SEQUENCE [LARGE SCALE GENOMIC DNA]</scope>
    <source>
        <strain evidence="2 3">TWF718</strain>
    </source>
</reference>
<proteinExistence type="predicted"/>
<name>A0AAN8MQ38_9PEZI</name>
<evidence type="ECO:0000256" key="1">
    <source>
        <dbReference type="SAM" id="SignalP"/>
    </source>
</evidence>
<feature type="signal peptide" evidence="1">
    <location>
        <begin position="1"/>
        <end position="35"/>
    </location>
</feature>
<keyword evidence="1" id="KW-0732">Signal</keyword>
<keyword evidence="3" id="KW-1185">Reference proteome</keyword>
<dbReference type="AlphaFoldDB" id="A0AAN8MQ38"/>
<sequence>MRKIYRTECQSSILRLVAFVILFFILSTHIPLASAAPYNPTLRPRTLLNQVPLININTPVLSRTCRTGFYHTGENIHKRKPNNTATAWEGFPLGQDYNIEARTEEIAFQELQTPPCRIIRDTLGDGIADAGIEFGWGQGYCGCTFWFLSNCTGDFDYLSTERLSSVEPYKLDLRDNNDGGSHLGKFQSFQCYTDPGWRPWSTGKLYFSNGGDQDKKYNKYDGLEKTIIISKVFINAGSTISFKSGGENIDRYNGQGSCISVSDEIPGTTGITMRQWEIENCTCSFWTNNKCEGNPYLIDGTRGVVSRKNIDHVFEAAQQVRSFRCDAPYGPPVV</sequence>
<accession>A0AAN8MQ38</accession>
<comment type="caution">
    <text evidence="2">The sequence shown here is derived from an EMBL/GenBank/DDBJ whole genome shotgun (WGS) entry which is preliminary data.</text>
</comment>
<evidence type="ECO:0000313" key="3">
    <source>
        <dbReference type="Proteomes" id="UP001313282"/>
    </source>
</evidence>
<gene>
    <name evidence="2" type="ORF">TWF718_008299</name>
</gene>
<organism evidence="2 3">
    <name type="scientific">Orbilia javanica</name>
    <dbReference type="NCBI Taxonomy" id="47235"/>
    <lineage>
        <taxon>Eukaryota</taxon>
        <taxon>Fungi</taxon>
        <taxon>Dikarya</taxon>
        <taxon>Ascomycota</taxon>
        <taxon>Pezizomycotina</taxon>
        <taxon>Orbiliomycetes</taxon>
        <taxon>Orbiliales</taxon>
        <taxon>Orbiliaceae</taxon>
        <taxon>Orbilia</taxon>
    </lineage>
</organism>
<dbReference type="Proteomes" id="UP001313282">
    <property type="component" value="Unassembled WGS sequence"/>
</dbReference>
<evidence type="ECO:0000313" key="2">
    <source>
        <dbReference type="EMBL" id="KAK6342921.1"/>
    </source>
</evidence>
<dbReference type="EMBL" id="JAVHNR010000005">
    <property type="protein sequence ID" value="KAK6342921.1"/>
    <property type="molecule type" value="Genomic_DNA"/>
</dbReference>
<protein>
    <submittedName>
        <fullName evidence="2">Uncharacterized protein</fullName>
    </submittedName>
</protein>
<feature type="chain" id="PRO_5042962177" evidence="1">
    <location>
        <begin position="36"/>
        <end position="334"/>
    </location>
</feature>